<organism evidence="1 2">
    <name type="scientific">Irpex rosettiformis</name>
    <dbReference type="NCBI Taxonomy" id="378272"/>
    <lineage>
        <taxon>Eukaryota</taxon>
        <taxon>Fungi</taxon>
        <taxon>Dikarya</taxon>
        <taxon>Basidiomycota</taxon>
        <taxon>Agaricomycotina</taxon>
        <taxon>Agaricomycetes</taxon>
        <taxon>Polyporales</taxon>
        <taxon>Irpicaceae</taxon>
        <taxon>Irpex</taxon>
    </lineage>
</organism>
<dbReference type="EMBL" id="MU274923">
    <property type="protein sequence ID" value="KAI0086596.1"/>
    <property type="molecule type" value="Genomic_DNA"/>
</dbReference>
<proteinExistence type="predicted"/>
<comment type="caution">
    <text evidence="1">The sequence shown here is derived from an EMBL/GenBank/DDBJ whole genome shotgun (WGS) entry which is preliminary data.</text>
</comment>
<dbReference type="Proteomes" id="UP001055072">
    <property type="component" value="Unassembled WGS sequence"/>
</dbReference>
<evidence type="ECO:0000313" key="2">
    <source>
        <dbReference type="Proteomes" id="UP001055072"/>
    </source>
</evidence>
<protein>
    <submittedName>
        <fullName evidence="1">DNA polymerase alpha/epsilon subunit B-domain-containing protein</fullName>
    </submittedName>
</protein>
<accession>A0ACB8TX85</accession>
<reference evidence="1" key="1">
    <citation type="journal article" date="2021" name="Environ. Microbiol.">
        <title>Gene family expansions and transcriptome signatures uncover fungal adaptations to wood decay.</title>
        <authorList>
            <person name="Hage H."/>
            <person name="Miyauchi S."/>
            <person name="Viragh M."/>
            <person name="Drula E."/>
            <person name="Min B."/>
            <person name="Chaduli D."/>
            <person name="Navarro D."/>
            <person name="Favel A."/>
            <person name="Norest M."/>
            <person name="Lesage-Meessen L."/>
            <person name="Balint B."/>
            <person name="Merenyi Z."/>
            <person name="de Eugenio L."/>
            <person name="Morin E."/>
            <person name="Martinez A.T."/>
            <person name="Baldrian P."/>
            <person name="Stursova M."/>
            <person name="Martinez M.J."/>
            <person name="Novotny C."/>
            <person name="Magnuson J.K."/>
            <person name="Spatafora J.W."/>
            <person name="Maurice S."/>
            <person name="Pangilinan J."/>
            <person name="Andreopoulos W."/>
            <person name="LaButti K."/>
            <person name="Hundley H."/>
            <person name="Na H."/>
            <person name="Kuo A."/>
            <person name="Barry K."/>
            <person name="Lipzen A."/>
            <person name="Henrissat B."/>
            <person name="Riley R."/>
            <person name="Ahrendt S."/>
            <person name="Nagy L.G."/>
            <person name="Grigoriev I.V."/>
            <person name="Martin F."/>
            <person name="Rosso M.N."/>
        </authorList>
    </citation>
    <scope>NUCLEOTIDE SEQUENCE</scope>
    <source>
        <strain evidence="1">CBS 384.51</strain>
    </source>
</reference>
<gene>
    <name evidence="1" type="ORF">BDY19DRAFT_1049970</name>
</gene>
<name>A0ACB8TX85_9APHY</name>
<evidence type="ECO:0000313" key="1">
    <source>
        <dbReference type="EMBL" id="KAI0086596.1"/>
    </source>
</evidence>
<sequence length="572" mass="62541">MDQAKLSAAKEELRARFGAALEDDLLQQCAEFCKNNNINGDDLYFKWEALTYNTHSTAARVLDQAALQAIKEGVEREAAKVKAQRAQMKTNLSGLLTRNLGGIGRIGMKSTTGGPLKAQSMPVKLESNVRRMAGSSSVKIENGKEFIPRCYRYMYEKILDRSEALDDRIDEFAEIVKNHYGISELGDPGASTEEEVTVVGRITFDPDSSSSEPIKLNEATLTLESSRAMGSGVRVPLHFDTNTRVQGAMKGEGGVGLFPGAIVALKGRNGGGGLFVVSEILTLPPLSSEPPKPSGEAFSACIACGPFSSDMDFEYGPWQAALNKIATEKPDVIFLVGPFVDNTHPWFKEGNVDDTPTDLFRKKFLDPLSQLLDSIPGATALLVPSMKDVMSSHAIFPQSELDSSLVGDSRIHMLPNPCHVTINGVTFAASSVDVLFHLRKEEYFRRMSEIHSVESEVKAPGTDTMARLCRHVMSQRSFYPIFPVPQDVLHEVNLNISHSEALKLGGAAIDFKPLSVLVLPSKLKHFTKIIDDTTVINPSYTSKGIIISLKFNPIDMGQLVSTCITTQIIRCD</sequence>
<keyword evidence="2" id="KW-1185">Reference proteome</keyword>